<dbReference type="AlphaFoldDB" id="H8GKV0"/>
<sequence>MPAHAHTLLQISDLHLLPHPGDTMYGIDTEYYFHRVLEHALAAHPDIDLILATGDLTQEPCLDSYRRIAEKLQSAGIPCICLPGNHDDPALMQSALNRGRVSCNKQTFLGNWQTIALSSLIPGKPGGRLDEQELRFLEDCLRACPDRYALIAVHHHCLKTGSLWMDTMIIDNSGEFLAVLRRYPKVRAVTCGHIHQVMDKRTDAVRVFSAPSTCFQFEPDSLAFSLDDAGPGYRIVYLYPDGSLETAVYRLPQKPAV</sequence>
<dbReference type="Pfam" id="PF00149">
    <property type="entry name" value="Metallophos"/>
    <property type="match status" value="1"/>
</dbReference>
<dbReference type="Proteomes" id="UP000005090">
    <property type="component" value="Chromosome"/>
</dbReference>
<proteinExistence type="inferred from homology"/>
<comment type="similarity">
    <text evidence="4">Belongs to the cyclic nucleotide phosphodiesterase class-III family.</text>
</comment>
<evidence type="ECO:0000256" key="4">
    <source>
        <dbReference type="ARBA" id="ARBA00025742"/>
    </source>
</evidence>
<dbReference type="RefSeq" id="WP_005371004.1">
    <property type="nucleotide sequence ID" value="NZ_CM001475.1"/>
</dbReference>
<dbReference type="InterPro" id="IPR004843">
    <property type="entry name" value="Calcineurin-like_PHP"/>
</dbReference>
<evidence type="ECO:0000256" key="2">
    <source>
        <dbReference type="ARBA" id="ARBA00022801"/>
    </source>
</evidence>
<evidence type="ECO:0000256" key="3">
    <source>
        <dbReference type="ARBA" id="ARBA00023004"/>
    </source>
</evidence>
<evidence type="ECO:0000259" key="5">
    <source>
        <dbReference type="Pfam" id="PF00149"/>
    </source>
</evidence>
<evidence type="ECO:0000313" key="6">
    <source>
        <dbReference type="EMBL" id="EIC29272.1"/>
    </source>
</evidence>
<dbReference type="PANTHER" id="PTHR42988">
    <property type="entry name" value="PHOSPHOHYDROLASE"/>
    <property type="match status" value="1"/>
</dbReference>
<name>H8GKV0_METAL</name>
<dbReference type="EMBL" id="CM001475">
    <property type="protein sequence ID" value="EIC29272.1"/>
    <property type="molecule type" value="Genomic_DNA"/>
</dbReference>
<dbReference type="InterPro" id="IPR050884">
    <property type="entry name" value="CNP_phosphodiesterase-III"/>
</dbReference>
<dbReference type="CDD" id="cd07402">
    <property type="entry name" value="MPP_GpdQ"/>
    <property type="match status" value="1"/>
</dbReference>
<dbReference type="InterPro" id="IPR029052">
    <property type="entry name" value="Metallo-depent_PP-like"/>
</dbReference>
<dbReference type="PANTHER" id="PTHR42988:SF2">
    <property type="entry name" value="CYCLIC NUCLEOTIDE PHOSPHODIESTERASE CBUA0032-RELATED"/>
    <property type="match status" value="1"/>
</dbReference>
<dbReference type="Gene3D" id="3.60.21.10">
    <property type="match status" value="1"/>
</dbReference>
<organism evidence="6 7">
    <name type="scientific">Methylomicrobium album BG8</name>
    <dbReference type="NCBI Taxonomy" id="686340"/>
    <lineage>
        <taxon>Bacteria</taxon>
        <taxon>Pseudomonadati</taxon>
        <taxon>Pseudomonadota</taxon>
        <taxon>Gammaproteobacteria</taxon>
        <taxon>Methylococcales</taxon>
        <taxon>Methylococcaceae</taxon>
        <taxon>Methylomicrobium</taxon>
    </lineage>
</organism>
<gene>
    <name evidence="6" type="ORF">Metal_1487</name>
</gene>
<keyword evidence="2 6" id="KW-0378">Hydrolase</keyword>
<reference evidence="6 7" key="1">
    <citation type="journal article" date="2013" name="Genome Announc.">
        <title>Genome Sequence of the Obligate Gammaproteobacterial Methanotroph Methylomicrobium album Strain BG8.</title>
        <authorList>
            <person name="Kits K.D."/>
            <person name="Kalyuzhnaya M.G."/>
            <person name="Klotz M.G."/>
            <person name="Jetten M.S."/>
            <person name="Op den Camp H.J."/>
            <person name="Vuilleumier S."/>
            <person name="Bringel F."/>
            <person name="Dispirito A.A."/>
            <person name="Murrell J.C."/>
            <person name="Bruce D."/>
            <person name="Cheng J.F."/>
            <person name="Copeland A."/>
            <person name="Goodwin L."/>
            <person name="Hauser L."/>
            <person name="Lajus A."/>
            <person name="Land M.L."/>
            <person name="Lapidus A."/>
            <person name="Lucas S."/>
            <person name="Medigue C."/>
            <person name="Pitluck S."/>
            <person name="Woyke T."/>
            <person name="Zeytun A."/>
            <person name="Stein L.Y."/>
        </authorList>
    </citation>
    <scope>NUCLEOTIDE SEQUENCE [LARGE SCALE GENOMIC DNA]</scope>
    <source>
        <strain evidence="6 7">BG8</strain>
    </source>
</reference>
<evidence type="ECO:0000313" key="7">
    <source>
        <dbReference type="Proteomes" id="UP000005090"/>
    </source>
</evidence>
<dbReference type="STRING" id="686340.Metal_1487"/>
<evidence type="ECO:0000256" key="1">
    <source>
        <dbReference type="ARBA" id="ARBA00022723"/>
    </source>
</evidence>
<dbReference type="eggNOG" id="COG1409">
    <property type="taxonomic scope" value="Bacteria"/>
</dbReference>
<accession>H8GKV0</accession>
<keyword evidence="7" id="KW-1185">Reference proteome</keyword>
<dbReference type="NCBIfam" id="NF008359">
    <property type="entry name" value="PRK11148.1"/>
    <property type="match status" value="1"/>
</dbReference>
<protein>
    <submittedName>
        <fullName evidence="6">Putative phosphohydrolase</fullName>
    </submittedName>
</protein>
<keyword evidence="1" id="KW-0479">Metal-binding</keyword>
<dbReference type="InterPro" id="IPR026575">
    <property type="entry name" value="GpdQ/CpdA-like"/>
</dbReference>
<keyword evidence="3" id="KW-0408">Iron</keyword>
<dbReference type="GO" id="GO:0046872">
    <property type="term" value="F:metal ion binding"/>
    <property type="evidence" value="ECO:0007669"/>
    <property type="project" value="UniProtKB-KW"/>
</dbReference>
<feature type="domain" description="Calcineurin-like phosphoesterase" evidence="5">
    <location>
        <begin position="7"/>
        <end position="196"/>
    </location>
</feature>
<dbReference type="HOGENOM" id="CLU_070320_0_0_6"/>
<dbReference type="GO" id="GO:0004112">
    <property type="term" value="F:cyclic-nucleotide phosphodiesterase activity"/>
    <property type="evidence" value="ECO:0007669"/>
    <property type="project" value="InterPro"/>
</dbReference>
<dbReference type="SUPFAM" id="SSF56300">
    <property type="entry name" value="Metallo-dependent phosphatases"/>
    <property type="match status" value="1"/>
</dbReference>